<feature type="transmembrane region" description="Helical" evidence="1">
    <location>
        <begin position="44"/>
        <end position="67"/>
    </location>
</feature>
<keyword evidence="1" id="KW-0472">Membrane</keyword>
<evidence type="ECO:0000256" key="1">
    <source>
        <dbReference type="SAM" id="Phobius"/>
    </source>
</evidence>
<keyword evidence="1" id="KW-1133">Transmembrane helix</keyword>
<organism evidence="2 3">
    <name type="scientific">Waterburya agarophytonicola KI4</name>
    <dbReference type="NCBI Taxonomy" id="2874699"/>
    <lineage>
        <taxon>Bacteria</taxon>
        <taxon>Bacillati</taxon>
        <taxon>Cyanobacteriota</taxon>
        <taxon>Cyanophyceae</taxon>
        <taxon>Pleurocapsales</taxon>
        <taxon>Hyellaceae</taxon>
        <taxon>Waterburya</taxon>
        <taxon>Waterburya agarophytonicola</taxon>
    </lineage>
</organism>
<accession>A0A964FGX3</accession>
<keyword evidence="1" id="KW-0812">Transmembrane</keyword>
<dbReference type="RefSeq" id="WP_229641576.1">
    <property type="nucleotide sequence ID" value="NZ_JADWDC010000044.1"/>
</dbReference>
<sequence>MFESGDNANRDRISDLESEKNLDNIDANLSPKNVAIRKKQLEKIFIKLIVFGLAFGTVLGIGTYFLLSKLGLGKKPYQLEQERLEQEKIKQEPEKRAFLPVIDTFPSIPEASEG</sequence>
<dbReference type="EMBL" id="JADWDC010000044">
    <property type="protein sequence ID" value="MCC0178482.1"/>
    <property type="molecule type" value="Genomic_DNA"/>
</dbReference>
<protein>
    <submittedName>
        <fullName evidence="2">Uncharacterized protein</fullName>
    </submittedName>
</protein>
<reference evidence="2" key="1">
    <citation type="journal article" date="2021" name="Antonie Van Leeuwenhoek">
        <title>Draft genome and description of Waterburya agarophytonicola gen. nov. sp. nov. (Pleurocapsales, Cyanobacteria): a seaweed symbiont.</title>
        <authorList>
            <person name="Bonthond G."/>
            <person name="Shalygin S."/>
            <person name="Bayer T."/>
            <person name="Weinberger F."/>
        </authorList>
    </citation>
    <scope>NUCLEOTIDE SEQUENCE</scope>
    <source>
        <strain evidence="2">KI4</strain>
    </source>
</reference>
<comment type="caution">
    <text evidence="2">The sequence shown here is derived from an EMBL/GenBank/DDBJ whole genome shotgun (WGS) entry which is preliminary data.</text>
</comment>
<gene>
    <name evidence="2" type="ORF">I4641_16010</name>
</gene>
<evidence type="ECO:0000313" key="2">
    <source>
        <dbReference type="EMBL" id="MCC0178482.1"/>
    </source>
</evidence>
<dbReference type="Proteomes" id="UP000729733">
    <property type="component" value="Unassembled WGS sequence"/>
</dbReference>
<keyword evidence="3" id="KW-1185">Reference proteome</keyword>
<name>A0A964FGX3_9CYAN</name>
<dbReference type="AlphaFoldDB" id="A0A964FGX3"/>
<proteinExistence type="predicted"/>
<evidence type="ECO:0000313" key="3">
    <source>
        <dbReference type="Proteomes" id="UP000729733"/>
    </source>
</evidence>